<sequence>MLRLVLPDAGPLISLGLIDRLDLLDRFDCAIVVTDMVRYELERGGEGAPDKPALDRWFSKAGNRIQSIETTYGLMYQALPPDVQRRIRLTTDAGENSIREFSDHVRHTLSRGDQILILYEDGKVPTKDFGPQAHLVHTFAFLLALENMGVIQSADALREAIHHKRRNLARDLFERPAADAGDESWTQAYDTQPGGSQM</sequence>
<dbReference type="Pfam" id="PF11848">
    <property type="entry name" value="DUF3368"/>
    <property type="match status" value="1"/>
</dbReference>
<evidence type="ECO:0008006" key="4">
    <source>
        <dbReference type="Google" id="ProtNLM"/>
    </source>
</evidence>
<keyword evidence="3" id="KW-1185">Reference proteome</keyword>
<evidence type="ECO:0000313" key="2">
    <source>
        <dbReference type="EMBL" id="SDH10275.1"/>
    </source>
</evidence>
<evidence type="ECO:0000313" key="3">
    <source>
        <dbReference type="Proteomes" id="UP000199495"/>
    </source>
</evidence>
<feature type="compositionally biased region" description="Polar residues" evidence="1">
    <location>
        <begin position="184"/>
        <end position="198"/>
    </location>
</feature>
<dbReference type="RefSeq" id="WP_090599160.1">
    <property type="nucleotide sequence ID" value="NZ_FNCS01000021.1"/>
</dbReference>
<dbReference type="Proteomes" id="UP000199495">
    <property type="component" value="Unassembled WGS sequence"/>
</dbReference>
<name>A0A1G7ZNR6_9HYPH</name>
<dbReference type="STRING" id="440168.SAMN04487974_12137"/>
<accession>A0A1G7ZNR6</accession>
<proteinExistence type="predicted"/>
<organism evidence="2 3">
    <name type="scientific">Pelagibacterium luteolum</name>
    <dbReference type="NCBI Taxonomy" id="440168"/>
    <lineage>
        <taxon>Bacteria</taxon>
        <taxon>Pseudomonadati</taxon>
        <taxon>Pseudomonadota</taxon>
        <taxon>Alphaproteobacteria</taxon>
        <taxon>Hyphomicrobiales</taxon>
        <taxon>Devosiaceae</taxon>
        <taxon>Pelagibacterium</taxon>
    </lineage>
</organism>
<protein>
    <recommendedName>
        <fullName evidence="4">PIN domain-containing protein</fullName>
    </recommendedName>
</protein>
<feature type="region of interest" description="Disordered" evidence="1">
    <location>
        <begin position="179"/>
        <end position="198"/>
    </location>
</feature>
<reference evidence="2 3" key="1">
    <citation type="submission" date="2016-10" db="EMBL/GenBank/DDBJ databases">
        <authorList>
            <person name="de Groot N.N."/>
        </authorList>
    </citation>
    <scope>NUCLEOTIDE SEQUENCE [LARGE SCALE GENOMIC DNA]</scope>
    <source>
        <strain evidence="2 3">CGMCC 1.10267</strain>
    </source>
</reference>
<evidence type="ECO:0000256" key="1">
    <source>
        <dbReference type="SAM" id="MobiDB-lite"/>
    </source>
</evidence>
<dbReference type="OrthoDB" id="8397623at2"/>
<dbReference type="EMBL" id="FNCS01000021">
    <property type="protein sequence ID" value="SDH10275.1"/>
    <property type="molecule type" value="Genomic_DNA"/>
</dbReference>
<dbReference type="InterPro" id="IPR021799">
    <property type="entry name" value="PIN-like_prokaryotic"/>
</dbReference>
<dbReference type="AlphaFoldDB" id="A0A1G7ZNR6"/>
<gene>
    <name evidence="2" type="ORF">SAMN04487974_12137</name>
</gene>